<accession>I4F2Z6</accession>
<organism evidence="1 2">
    <name type="scientific">Modestobacter italicus (strain DSM 44449 / CECT 9708 / BC 501)</name>
    <dbReference type="NCBI Taxonomy" id="2732864"/>
    <lineage>
        <taxon>Bacteria</taxon>
        <taxon>Bacillati</taxon>
        <taxon>Actinomycetota</taxon>
        <taxon>Actinomycetes</taxon>
        <taxon>Geodermatophilales</taxon>
        <taxon>Geodermatophilaceae</taxon>
        <taxon>Modestobacter</taxon>
    </lineage>
</organism>
<keyword evidence="2" id="KW-1185">Reference proteome</keyword>
<sequence>MYLIDQELARSHMDRRLAEAGEAARARRLTSARRWSRRAARASQRAARANSAVW</sequence>
<evidence type="ECO:0000313" key="1">
    <source>
        <dbReference type="EMBL" id="CCH90009.1"/>
    </source>
</evidence>
<dbReference type="HOGENOM" id="CLU_3045466_0_0_11"/>
<reference evidence="1 2" key="1">
    <citation type="journal article" date="2012" name="J. Bacteriol.">
        <title>Genome Sequence of Radiation-Resistant Modestobacter marinus Strain BC501, a Representative Actinobacterium That Thrives on Calcareous Stone Surfaces.</title>
        <authorList>
            <person name="Normand P."/>
            <person name="Gury J."/>
            <person name="Pujic P."/>
            <person name="Chouaia B."/>
            <person name="Crotti E."/>
            <person name="Brusetti L."/>
            <person name="Daffonchio D."/>
            <person name="Vacherie B."/>
            <person name="Barbe V."/>
            <person name="Medigue C."/>
            <person name="Calteau A."/>
            <person name="Ghodhbane-Gtari F."/>
            <person name="Essoussi I."/>
            <person name="Nouioui I."/>
            <person name="Abbassi-Ghozzi I."/>
            <person name="Gtari M."/>
        </authorList>
    </citation>
    <scope>NUCLEOTIDE SEQUENCE [LARGE SCALE GENOMIC DNA]</scope>
    <source>
        <strain evidence="2">BC 501</strain>
    </source>
</reference>
<protein>
    <submittedName>
        <fullName evidence="1">Uncharacterized protein</fullName>
    </submittedName>
</protein>
<name>I4F2Z6_MODI5</name>
<evidence type="ECO:0000313" key="2">
    <source>
        <dbReference type="Proteomes" id="UP000006461"/>
    </source>
</evidence>
<dbReference type="EMBL" id="FO203431">
    <property type="protein sequence ID" value="CCH90009.1"/>
    <property type="molecule type" value="Genomic_DNA"/>
</dbReference>
<dbReference type="OMA" id="MYLIDQE"/>
<proteinExistence type="predicted"/>
<dbReference type="AlphaFoldDB" id="I4F2Z6"/>
<dbReference type="Proteomes" id="UP000006461">
    <property type="component" value="Chromosome"/>
</dbReference>
<gene>
    <name evidence="1" type="ordered locus">MODMU_4626</name>
</gene>
<dbReference type="KEGG" id="mmar:MODMU_4626"/>